<keyword evidence="2 6" id="KW-0812">Transmembrane</keyword>
<evidence type="ECO:0000259" key="7">
    <source>
        <dbReference type="Pfam" id="PF12698"/>
    </source>
</evidence>
<feature type="domain" description="ABC-2 type transporter transmembrane" evidence="7">
    <location>
        <begin position="49"/>
        <end position="237"/>
    </location>
</feature>
<dbReference type="PANTHER" id="PTHR43229:SF2">
    <property type="entry name" value="NODULATION PROTEIN J"/>
    <property type="match status" value="1"/>
</dbReference>
<feature type="transmembrane region" description="Helical" evidence="6">
    <location>
        <begin position="21"/>
        <end position="41"/>
    </location>
</feature>
<comment type="caution">
    <text evidence="8">The sequence shown here is derived from an EMBL/GenBank/DDBJ whole genome shotgun (WGS) entry which is preliminary data.</text>
</comment>
<dbReference type="PIRSF" id="PIRSF006648">
    <property type="entry name" value="DrrB"/>
    <property type="match status" value="1"/>
</dbReference>
<keyword evidence="3 6" id="KW-1133">Transmembrane helix</keyword>
<comment type="subcellular location">
    <subcellularLocation>
        <location evidence="1">Membrane</location>
        <topology evidence="1">Multi-pass membrane protein</topology>
    </subcellularLocation>
</comment>
<feature type="transmembrane region" description="Helical" evidence="6">
    <location>
        <begin position="53"/>
        <end position="77"/>
    </location>
</feature>
<organism evidence="8 9">
    <name type="scientific">Micromonospora pisi</name>
    <dbReference type="NCBI Taxonomy" id="589240"/>
    <lineage>
        <taxon>Bacteria</taxon>
        <taxon>Bacillati</taxon>
        <taxon>Actinomycetota</taxon>
        <taxon>Actinomycetes</taxon>
        <taxon>Micromonosporales</taxon>
        <taxon>Micromonosporaceae</taxon>
        <taxon>Micromonospora</taxon>
    </lineage>
</organism>
<evidence type="ECO:0000256" key="2">
    <source>
        <dbReference type="ARBA" id="ARBA00022692"/>
    </source>
</evidence>
<dbReference type="RefSeq" id="WP_170208761.1">
    <property type="nucleotide sequence ID" value="NZ_RBKT01000001.1"/>
</dbReference>
<dbReference type="InterPro" id="IPR000412">
    <property type="entry name" value="ABC_2_transport"/>
</dbReference>
<evidence type="ECO:0000313" key="9">
    <source>
        <dbReference type="Proteomes" id="UP000277671"/>
    </source>
</evidence>
<accession>A0A495JSN6</accession>
<feature type="transmembrane region" description="Helical" evidence="6">
    <location>
        <begin position="135"/>
        <end position="156"/>
    </location>
</feature>
<evidence type="ECO:0000313" key="8">
    <source>
        <dbReference type="EMBL" id="RKR91996.1"/>
    </source>
</evidence>
<dbReference type="AlphaFoldDB" id="A0A495JSN6"/>
<evidence type="ECO:0000256" key="5">
    <source>
        <dbReference type="ARBA" id="ARBA00023251"/>
    </source>
</evidence>
<gene>
    <name evidence="8" type="ORF">BDK92_6427</name>
</gene>
<dbReference type="Pfam" id="PF12698">
    <property type="entry name" value="ABC2_membrane_3"/>
    <property type="match status" value="1"/>
</dbReference>
<dbReference type="PANTHER" id="PTHR43229">
    <property type="entry name" value="NODULATION PROTEIN J"/>
    <property type="match status" value="1"/>
</dbReference>
<reference evidence="8 9" key="1">
    <citation type="submission" date="2018-10" db="EMBL/GenBank/DDBJ databases">
        <title>Sequencing the genomes of 1000 actinobacteria strains.</title>
        <authorList>
            <person name="Klenk H.-P."/>
        </authorList>
    </citation>
    <scope>NUCLEOTIDE SEQUENCE [LARGE SCALE GENOMIC DNA]</scope>
    <source>
        <strain evidence="8 9">DSM 45175</strain>
    </source>
</reference>
<evidence type="ECO:0000256" key="4">
    <source>
        <dbReference type="ARBA" id="ARBA00023136"/>
    </source>
</evidence>
<keyword evidence="9" id="KW-1185">Reference proteome</keyword>
<dbReference type="Proteomes" id="UP000277671">
    <property type="component" value="Unassembled WGS sequence"/>
</dbReference>
<dbReference type="InterPro" id="IPR013525">
    <property type="entry name" value="ABC2_TM"/>
</dbReference>
<evidence type="ECO:0000256" key="3">
    <source>
        <dbReference type="ARBA" id="ARBA00022989"/>
    </source>
</evidence>
<evidence type="ECO:0000256" key="1">
    <source>
        <dbReference type="ARBA" id="ARBA00004141"/>
    </source>
</evidence>
<dbReference type="GO" id="GO:0046677">
    <property type="term" value="P:response to antibiotic"/>
    <property type="evidence" value="ECO:0007669"/>
    <property type="project" value="UniProtKB-KW"/>
</dbReference>
<dbReference type="EMBL" id="RBKT01000001">
    <property type="protein sequence ID" value="RKR91996.1"/>
    <property type="molecule type" value="Genomic_DNA"/>
</dbReference>
<sequence>MRYVLLHAGAHLRDMVRVPMYWVPGLLFPMLFFLLFGLTSAGQLARQGLGSEYVVTPFLLFTTLNVTLISLSAGVAADRENPWEQRLRLLPIAVLTRFLGRLLYVLVFNVVSWLPLLVVAGLATDLKLPVVIWPLWLGVVVVGAIPFGLLGMALGYRLPAPAAAMVCNIVFLILAFCGGLLVPAEMLPGAVQAVAPYLPTHEYLHLVLSAIGRADQITTPPWMIGLLAAWTVLFALVARDGYRRDEGVRYG</sequence>
<evidence type="ECO:0000256" key="6">
    <source>
        <dbReference type="SAM" id="Phobius"/>
    </source>
</evidence>
<name>A0A495JSN6_9ACTN</name>
<dbReference type="GO" id="GO:0043190">
    <property type="term" value="C:ATP-binding cassette (ABC) transporter complex"/>
    <property type="evidence" value="ECO:0007669"/>
    <property type="project" value="InterPro"/>
</dbReference>
<feature type="transmembrane region" description="Helical" evidence="6">
    <location>
        <begin position="98"/>
        <end position="123"/>
    </location>
</feature>
<feature type="transmembrane region" description="Helical" evidence="6">
    <location>
        <begin position="163"/>
        <end position="182"/>
    </location>
</feature>
<feature type="transmembrane region" description="Helical" evidence="6">
    <location>
        <begin position="222"/>
        <end position="242"/>
    </location>
</feature>
<keyword evidence="4 6" id="KW-0472">Membrane</keyword>
<dbReference type="InterPro" id="IPR051784">
    <property type="entry name" value="Nod_factor_ABC_transporter"/>
</dbReference>
<keyword evidence="5" id="KW-0046">Antibiotic resistance</keyword>
<dbReference type="GO" id="GO:0140359">
    <property type="term" value="F:ABC-type transporter activity"/>
    <property type="evidence" value="ECO:0007669"/>
    <property type="project" value="InterPro"/>
</dbReference>
<protein>
    <submittedName>
        <fullName evidence="8">ABC-2 type transport system permease protein</fullName>
    </submittedName>
</protein>
<proteinExistence type="predicted"/>